<dbReference type="Proteomes" id="UP001438707">
    <property type="component" value="Unassembled WGS sequence"/>
</dbReference>
<sequence length="203" mass="22674">MGVQRGKARVRRAPPRKRTEKKGRRPARQLHDEAAAKSTAVRCGPVCDLRAELNEIRRKSRTGESSAATMNKVLDVVYNQGAGIGVTQREQNYIRHMFEQLPTHGKSADGSVNHEAFVLAKLGSAEASKKVLKVMTALPQFTPRRAIDLMRQAMAKNPKQSMEFRDPTGAVVPWSRFARGLGEDPTDVSLMHHKDKLIVGRRR</sequence>
<organism evidence="2 3">
    <name type="scientific">Apatococcus lobatus</name>
    <dbReference type="NCBI Taxonomy" id="904363"/>
    <lineage>
        <taxon>Eukaryota</taxon>
        <taxon>Viridiplantae</taxon>
        <taxon>Chlorophyta</taxon>
        <taxon>core chlorophytes</taxon>
        <taxon>Trebouxiophyceae</taxon>
        <taxon>Chlorellales</taxon>
        <taxon>Chlorellaceae</taxon>
        <taxon>Apatococcus</taxon>
    </lineage>
</organism>
<dbReference type="AlphaFoldDB" id="A0AAW1R045"/>
<name>A0AAW1R045_9CHLO</name>
<comment type="caution">
    <text evidence="2">The sequence shown here is derived from an EMBL/GenBank/DDBJ whole genome shotgun (WGS) entry which is preliminary data.</text>
</comment>
<accession>A0AAW1R045</accession>
<evidence type="ECO:0000313" key="3">
    <source>
        <dbReference type="Proteomes" id="UP001438707"/>
    </source>
</evidence>
<protein>
    <submittedName>
        <fullName evidence="2">Uncharacterized protein</fullName>
    </submittedName>
</protein>
<feature type="compositionally biased region" description="Basic residues" evidence="1">
    <location>
        <begin position="1"/>
        <end position="28"/>
    </location>
</feature>
<keyword evidence="3" id="KW-1185">Reference proteome</keyword>
<reference evidence="2 3" key="1">
    <citation type="journal article" date="2024" name="Nat. Commun.">
        <title>Phylogenomics reveals the evolutionary origins of lichenization in chlorophyte algae.</title>
        <authorList>
            <person name="Puginier C."/>
            <person name="Libourel C."/>
            <person name="Otte J."/>
            <person name="Skaloud P."/>
            <person name="Haon M."/>
            <person name="Grisel S."/>
            <person name="Petersen M."/>
            <person name="Berrin J.G."/>
            <person name="Delaux P.M."/>
            <person name="Dal Grande F."/>
            <person name="Keller J."/>
        </authorList>
    </citation>
    <scope>NUCLEOTIDE SEQUENCE [LARGE SCALE GENOMIC DNA]</scope>
    <source>
        <strain evidence="2 3">SAG 2145</strain>
    </source>
</reference>
<gene>
    <name evidence="2" type="ORF">WJX74_001860</name>
</gene>
<evidence type="ECO:0000256" key="1">
    <source>
        <dbReference type="SAM" id="MobiDB-lite"/>
    </source>
</evidence>
<proteinExistence type="predicted"/>
<dbReference type="EMBL" id="JALJOS010000019">
    <property type="protein sequence ID" value="KAK9826960.1"/>
    <property type="molecule type" value="Genomic_DNA"/>
</dbReference>
<evidence type="ECO:0000313" key="2">
    <source>
        <dbReference type="EMBL" id="KAK9826960.1"/>
    </source>
</evidence>
<feature type="region of interest" description="Disordered" evidence="1">
    <location>
        <begin position="1"/>
        <end position="37"/>
    </location>
</feature>